<gene>
    <name evidence="1" type="ORF">V1525DRAFT_395459</name>
</gene>
<evidence type="ECO:0000313" key="2">
    <source>
        <dbReference type="Proteomes" id="UP001433508"/>
    </source>
</evidence>
<dbReference type="Proteomes" id="UP001433508">
    <property type="component" value="Unassembled WGS sequence"/>
</dbReference>
<evidence type="ECO:0000313" key="1">
    <source>
        <dbReference type="EMBL" id="KAK9240254.1"/>
    </source>
</evidence>
<proteinExistence type="predicted"/>
<sequence>MPESKELKNRRRRKHGDKISSWKLSAPQGGALANVAPVFSPDHRYLAVLCALELRLYAVNVRQCVARVPIDEAYFAVDLYIDASAELTSEGFPKVWIAKRNGICLSVDWRSQSSNPVNLNSQGVQRIHKIIAILDESRTFVLAASDGVHDSNISVVRVSADGSYPPSIAVQVNKTNLLSLSHTKTYFIFRSQQLSKHSKKVGSGASEVLTVGKFVDPVSVEAVVSTTIERSRSSSTIAISDRGVVAVGSVTGVIDLYYPVTDAESLTASELEYRQGSKGYAIRTLKWHLDPVRALAFSLDANYLLSGGNEKVLLFWQLDTSNVQFLPRLPGPITNIVVDDTSTTYAFCLGNNNEDVMLLAATDLDARLRVSSVNACYNDVPPLSLAKANLSPKEQLTSASLKLLNLTKEAKRSREIISKILHSAETSLPNFSIFPSAIHMFAPHTQQQGSKQSHYWYFPTRTDAKIQIYDPLRGEQVAVQSIVRTLQLGKVLFEEAIPDPIITQLCLSSDSQWMATVDETTTQPIDDLLSKADVQIMLKLWADDSASNDGAVGWKLVSQIVSPHGPNVHVAAIVAAPKTYHGGQAFISACHGGGLRLWRPRFPRVQSRQVEWSARHAMDPTYGSSITGLSRAFSADVMREQQDVSLAWASDASVLLLGTGSDIYMIAVPTQRSGSFEVVRCLSGVIGSPIRSLGLIDTFIVVLSEYCLTVYDLLHDDVAWSANLGYTPKGSKALIAYGDSSFSVAVNYATKAGLTLVSNLYVFSLKSPIPTHVVQHSRPIAAVHNLPAQSKQQFTFIDTDKMIYTLSGPASRGEQLKDVAIDEQETTPAIEEQEMTIDEEPAAGATAILHPKSGKFTLPAQSTGTASSAAEDSSRPNVVLNASLIDTVFAGPEYALGDLDGVFDKLLGVIGQTEK</sequence>
<accession>A0ACC3T9Z6</accession>
<comment type="caution">
    <text evidence="1">The sequence shown here is derived from an EMBL/GenBank/DDBJ whole genome shotgun (WGS) entry which is preliminary data.</text>
</comment>
<organism evidence="1 2">
    <name type="scientific">Lipomyces kononenkoae</name>
    <name type="common">Yeast</name>
    <dbReference type="NCBI Taxonomy" id="34357"/>
    <lineage>
        <taxon>Eukaryota</taxon>
        <taxon>Fungi</taxon>
        <taxon>Dikarya</taxon>
        <taxon>Ascomycota</taxon>
        <taxon>Saccharomycotina</taxon>
        <taxon>Lipomycetes</taxon>
        <taxon>Lipomycetales</taxon>
        <taxon>Lipomycetaceae</taxon>
        <taxon>Lipomyces</taxon>
    </lineage>
</organism>
<name>A0ACC3T9Z6_LIPKO</name>
<keyword evidence="2" id="KW-1185">Reference proteome</keyword>
<reference evidence="2" key="1">
    <citation type="journal article" date="2024" name="Front. Bioeng. Biotechnol.">
        <title>Genome-scale model development and genomic sequencing of the oleaginous clade Lipomyces.</title>
        <authorList>
            <person name="Czajka J.J."/>
            <person name="Han Y."/>
            <person name="Kim J."/>
            <person name="Mondo S.J."/>
            <person name="Hofstad B.A."/>
            <person name="Robles A."/>
            <person name="Haridas S."/>
            <person name="Riley R."/>
            <person name="LaButti K."/>
            <person name="Pangilinan J."/>
            <person name="Andreopoulos W."/>
            <person name="Lipzen A."/>
            <person name="Yan J."/>
            <person name="Wang M."/>
            <person name="Ng V."/>
            <person name="Grigoriev I.V."/>
            <person name="Spatafora J.W."/>
            <person name="Magnuson J.K."/>
            <person name="Baker S.E."/>
            <person name="Pomraning K.R."/>
        </authorList>
    </citation>
    <scope>NUCLEOTIDE SEQUENCE [LARGE SCALE GENOMIC DNA]</scope>
    <source>
        <strain evidence="2">CBS 7786</strain>
    </source>
</reference>
<dbReference type="EMBL" id="MU971340">
    <property type="protein sequence ID" value="KAK9240254.1"/>
    <property type="molecule type" value="Genomic_DNA"/>
</dbReference>
<protein>
    <submittedName>
        <fullName evidence="1">Uncharacterized protein</fullName>
    </submittedName>
</protein>